<dbReference type="InterPro" id="IPR039245">
    <property type="entry name" value="TYSND1/DEG15"/>
</dbReference>
<sequence length="169" mass="18188">MESLPDVAQFARNFSVLVRSQGPVSSSSSALSSSCLLRRQSPTGSTTLSASGILLPDGCLSDRPPIFDSVCGIHRHSGDLVITPASVVEPFLTAEYRTKTAQVAAWGKEEGTSSNGAATIPHWRNCKLMALVDLFSAVSVLWHMQTVIKFDVPRCLFMFCIGLLSVIVM</sequence>
<name>A0A426XBG0_ENSVE</name>
<dbReference type="Proteomes" id="UP000287651">
    <property type="component" value="Unassembled WGS sequence"/>
</dbReference>
<evidence type="ECO:0000313" key="2">
    <source>
        <dbReference type="Proteomes" id="UP000287651"/>
    </source>
</evidence>
<dbReference type="EMBL" id="AMZH03023090">
    <property type="protein sequence ID" value="RRT36823.1"/>
    <property type="molecule type" value="Genomic_DNA"/>
</dbReference>
<gene>
    <name evidence="1" type="ORF">B296_00042155</name>
</gene>
<dbReference type="GO" id="GO:0004252">
    <property type="term" value="F:serine-type endopeptidase activity"/>
    <property type="evidence" value="ECO:0007669"/>
    <property type="project" value="InterPro"/>
</dbReference>
<protein>
    <submittedName>
        <fullName evidence="1">Uncharacterized protein</fullName>
    </submittedName>
</protein>
<proteinExistence type="predicted"/>
<dbReference type="GO" id="GO:0005777">
    <property type="term" value="C:peroxisome"/>
    <property type="evidence" value="ECO:0007669"/>
    <property type="project" value="InterPro"/>
</dbReference>
<organism evidence="1 2">
    <name type="scientific">Ensete ventricosum</name>
    <name type="common">Abyssinian banana</name>
    <name type="synonym">Musa ensete</name>
    <dbReference type="NCBI Taxonomy" id="4639"/>
    <lineage>
        <taxon>Eukaryota</taxon>
        <taxon>Viridiplantae</taxon>
        <taxon>Streptophyta</taxon>
        <taxon>Embryophyta</taxon>
        <taxon>Tracheophyta</taxon>
        <taxon>Spermatophyta</taxon>
        <taxon>Magnoliopsida</taxon>
        <taxon>Liliopsida</taxon>
        <taxon>Zingiberales</taxon>
        <taxon>Musaceae</taxon>
        <taxon>Ensete</taxon>
    </lineage>
</organism>
<dbReference type="AlphaFoldDB" id="A0A426XBG0"/>
<dbReference type="PANTHER" id="PTHR21004:SF0">
    <property type="entry name" value="PEROXISOMAL LEADER PEPTIDE-PROCESSING PROTEASE"/>
    <property type="match status" value="1"/>
</dbReference>
<reference evidence="1 2" key="1">
    <citation type="journal article" date="2014" name="Agronomy (Basel)">
        <title>A Draft Genome Sequence for Ensete ventricosum, the Drought-Tolerant Tree Against Hunger.</title>
        <authorList>
            <person name="Harrison J."/>
            <person name="Moore K.A."/>
            <person name="Paszkiewicz K."/>
            <person name="Jones T."/>
            <person name="Grant M."/>
            <person name="Ambacheew D."/>
            <person name="Muzemil S."/>
            <person name="Studholme D.J."/>
        </authorList>
    </citation>
    <scope>NUCLEOTIDE SEQUENCE [LARGE SCALE GENOMIC DNA]</scope>
</reference>
<evidence type="ECO:0000313" key="1">
    <source>
        <dbReference type="EMBL" id="RRT36823.1"/>
    </source>
</evidence>
<accession>A0A426XBG0</accession>
<dbReference type="PANTHER" id="PTHR21004">
    <property type="entry name" value="SERINE PROTEASE-RELATED"/>
    <property type="match status" value="1"/>
</dbReference>
<dbReference type="GO" id="GO:0016485">
    <property type="term" value="P:protein processing"/>
    <property type="evidence" value="ECO:0007669"/>
    <property type="project" value="InterPro"/>
</dbReference>
<comment type="caution">
    <text evidence="1">The sequence shown here is derived from an EMBL/GenBank/DDBJ whole genome shotgun (WGS) entry which is preliminary data.</text>
</comment>